<proteinExistence type="predicted"/>
<dbReference type="EMBL" id="JAGFNK010000060">
    <property type="protein sequence ID" value="KAI9509598.1"/>
    <property type="molecule type" value="Genomic_DNA"/>
</dbReference>
<reference evidence="1" key="1">
    <citation type="submission" date="2021-03" db="EMBL/GenBank/DDBJ databases">
        <title>Evolutionary priming and transition to the ectomycorrhizal habit in an iconic lineage of mushroom-forming fungi: is preadaptation a requirement?</title>
        <authorList>
            <consortium name="DOE Joint Genome Institute"/>
            <person name="Looney B.P."/>
            <person name="Miyauchi S."/>
            <person name="Morin E."/>
            <person name="Drula E."/>
            <person name="Courty P.E."/>
            <person name="Chicoki N."/>
            <person name="Fauchery L."/>
            <person name="Kohler A."/>
            <person name="Kuo A."/>
            <person name="LaButti K."/>
            <person name="Pangilinan J."/>
            <person name="Lipzen A."/>
            <person name="Riley R."/>
            <person name="Andreopoulos W."/>
            <person name="He G."/>
            <person name="Johnson J."/>
            <person name="Barry K.W."/>
            <person name="Grigoriev I.V."/>
            <person name="Nagy L."/>
            <person name="Hibbett D."/>
            <person name="Henrissat B."/>
            <person name="Matheny P.B."/>
            <person name="Labbe J."/>
            <person name="Martin A.F."/>
        </authorList>
    </citation>
    <scope>NUCLEOTIDE SEQUENCE</scope>
    <source>
        <strain evidence="1">BPL698</strain>
    </source>
</reference>
<protein>
    <submittedName>
        <fullName evidence="1">Glyoxal oxidase</fullName>
    </submittedName>
</protein>
<organism evidence="1 2">
    <name type="scientific">Russula earlei</name>
    <dbReference type="NCBI Taxonomy" id="71964"/>
    <lineage>
        <taxon>Eukaryota</taxon>
        <taxon>Fungi</taxon>
        <taxon>Dikarya</taxon>
        <taxon>Basidiomycota</taxon>
        <taxon>Agaricomycotina</taxon>
        <taxon>Agaricomycetes</taxon>
        <taxon>Russulales</taxon>
        <taxon>Russulaceae</taxon>
        <taxon>Russula</taxon>
    </lineage>
</organism>
<evidence type="ECO:0000313" key="2">
    <source>
        <dbReference type="Proteomes" id="UP001207468"/>
    </source>
</evidence>
<gene>
    <name evidence="1" type="ORF">F5148DRAFT_978087</name>
</gene>
<evidence type="ECO:0000313" key="1">
    <source>
        <dbReference type="EMBL" id="KAI9509598.1"/>
    </source>
</evidence>
<keyword evidence="2" id="KW-1185">Reference proteome</keyword>
<dbReference type="Proteomes" id="UP001207468">
    <property type="component" value="Unassembled WGS sequence"/>
</dbReference>
<name>A0ACC0UD10_9AGAM</name>
<accession>A0ACC0UD10</accession>
<sequence length="664" mass="70106">MLTWLLRSSLALGLVFVPVFAQQPGSFLVVGDTLASAMMMFVGSPNKVHIIDKVEANAHQINGHAVYASVWDLDSRTATPIDTVTNAFCAAGMHLPNASYAVFGGNAGIGPGGTNTGPGSTPAFDPTYQDYDGRQAIRMITSCTGNVNAAPCNWYDQPNGLRMIKRRWYPGAEALADGTIVLIGGFTQGGFINRNYPNVDPAYEGGQAEPTYEFFPPRTQPPQVMNFMIKTSGLNGYALAFLMASGKMFVQANYSTCLWDYNNNIETPLPDMPGQVVRVYPASGASTMLPLTPYNGYNPTILFCGGQSMPDADWGDYGYPHVDTWTVPASSDCQRITPEPADGSAPAYVQDDDLPVGRTLSQFIALPDGTLLLLNGAQNGTAGYAIRTLDVLSLNQMPFGMSLASGPVLQPAIYNPNAPAGNRWSTAGLGSSNIPRMYHSTAILLPDGSVMVAGSNPNADVDLTTVFPTTYTAEYFYPPYFSAKIRPAPQNIPTTLSYGGNPFDITVPPSSYTGDPNVAASNTTVWLIRQGFTTHGMNMGQRSMQLNNTFTVNADGTILLHTAQLPPNPNLFQPGPAFLWVTIAGIPSNGTFVMVGSGQIGPQPTSPASVLPASVRSGGSGNNATTTNNGTTNGSKSNGASPCDGTAGHVLVSLVVAAVTLALS</sequence>
<comment type="caution">
    <text evidence="1">The sequence shown here is derived from an EMBL/GenBank/DDBJ whole genome shotgun (WGS) entry which is preliminary data.</text>
</comment>